<proteinExistence type="predicted"/>
<feature type="region of interest" description="Disordered" evidence="1">
    <location>
        <begin position="1"/>
        <end position="58"/>
    </location>
</feature>
<accession>A0ABR2BAY6</accession>
<feature type="region of interest" description="Disordered" evidence="1">
    <location>
        <begin position="94"/>
        <end position="114"/>
    </location>
</feature>
<keyword evidence="3" id="KW-1185">Reference proteome</keyword>
<feature type="compositionally biased region" description="Basic and acidic residues" evidence="1">
    <location>
        <begin position="1"/>
        <end position="30"/>
    </location>
</feature>
<reference evidence="2 3" key="1">
    <citation type="journal article" date="2024" name="G3 (Bethesda)">
        <title>Genome assembly of Hibiscus sabdariffa L. provides insights into metabolisms of medicinal natural products.</title>
        <authorList>
            <person name="Kim T."/>
        </authorList>
    </citation>
    <scope>NUCLEOTIDE SEQUENCE [LARGE SCALE GENOMIC DNA]</scope>
    <source>
        <strain evidence="2">TK-2024</strain>
        <tissue evidence="2">Old leaves</tissue>
    </source>
</reference>
<organism evidence="2 3">
    <name type="scientific">Hibiscus sabdariffa</name>
    <name type="common">roselle</name>
    <dbReference type="NCBI Taxonomy" id="183260"/>
    <lineage>
        <taxon>Eukaryota</taxon>
        <taxon>Viridiplantae</taxon>
        <taxon>Streptophyta</taxon>
        <taxon>Embryophyta</taxon>
        <taxon>Tracheophyta</taxon>
        <taxon>Spermatophyta</taxon>
        <taxon>Magnoliopsida</taxon>
        <taxon>eudicotyledons</taxon>
        <taxon>Gunneridae</taxon>
        <taxon>Pentapetalae</taxon>
        <taxon>rosids</taxon>
        <taxon>malvids</taxon>
        <taxon>Malvales</taxon>
        <taxon>Malvaceae</taxon>
        <taxon>Malvoideae</taxon>
        <taxon>Hibiscus</taxon>
    </lineage>
</organism>
<protein>
    <submittedName>
        <fullName evidence="2">Uncharacterized protein</fullName>
    </submittedName>
</protein>
<dbReference type="Proteomes" id="UP001472677">
    <property type="component" value="Unassembled WGS sequence"/>
</dbReference>
<sequence>MARLQGDRRSNKGSHERVALKEEKKRRCGSEVKYGSEPLPEPPLPSSQQRPPKPLSLPLKITRTKKVVTVMIIDKTKTVSAMRRLQYHLDILKIPQSHGRKNKDLPRHGTSHRG</sequence>
<name>A0ABR2BAY6_9ROSI</name>
<feature type="compositionally biased region" description="Pro residues" evidence="1">
    <location>
        <begin position="39"/>
        <end position="55"/>
    </location>
</feature>
<dbReference type="EMBL" id="JBBPBM010000145">
    <property type="protein sequence ID" value="KAK8504075.1"/>
    <property type="molecule type" value="Genomic_DNA"/>
</dbReference>
<evidence type="ECO:0000313" key="2">
    <source>
        <dbReference type="EMBL" id="KAK8504075.1"/>
    </source>
</evidence>
<evidence type="ECO:0000313" key="3">
    <source>
        <dbReference type="Proteomes" id="UP001472677"/>
    </source>
</evidence>
<evidence type="ECO:0000256" key="1">
    <source>
        <dbReference type="SAM" id="MobiDB-lite"/>
    </source>
</evidence>
<gene>
    <name evidence="2" type="ORF">V6N12_005616</name>
</gene>
<comment type="caution">
    <text evidence="2">The sequence shown here is derived from an EMBL/GenBank/DDBJ whole genome shotgun (WGS) entry which is preliminary data.</text>
</comment>